<protein>
    <recommendedName>
        <fullName evidence="5">AAA+ ATPase domain-containing protein</fullName>
    </recommendedName>
</protein>
<dbReference type="InterPro" id="IPR058254">
    <property type="entry name" value="zf-CHCC_shd"/>
</dbReference>
<feature type="region of interest" description="Disordered" evidence="4">
    <location>
        <begin position="680"/>
        <end position="709"/>
    </location>
</feature>
<evidence type="ECO:0000256" key="2">
    <source>
        <dbReference type="ARBA" id="ARBA00022741"/>
    </source>
</evidence>
<dbReference type="SMART" id="SM00382">
    <property type="entry name" value="AAA"/>
    <property type="match status" value="3"/>
</dbReference>
<feature type="domain" description="AAA+ ATPase" evidence="5">
    <location>
        <begin position="2290"/>
        <end position="2420"/>
    </location>
</feature>
<evidence type="ECO:0000256" key="3">
    <source>
        <dbReference type="ARBA" id="ARBA00022840"/>
    </source>
</evidence>
<dbReference type="PANTHER" id="PTHR43392:SF2">
    <property type="entry name" value="AAA-TYPE ATPASE FAMILY PROTEIN _ ANKYRIN REPEAT FAMILY PROTEIN"/>
    <property type="match status" value="1"/>
</dbReference>
<dbReference type="CDD" id="cd00009">
    <property type="entry name" value="AAA"/>
    <property type="match status" value="3"/>
</dbReference>
<dbReference type="FunFam" id="3.40.50.300:FF:000216">
    <property type="entry name" value="Type VII secretion ATPase EccA"/>
    <property type="match status" value="2"/>
</dbReference>
<dbReference type="InterPro" id="IPR003593">
    <property type="entry name" value="AAA+_ATPase"/>
</dbReference>
<feature type="compositionally biased region" description="Polar residues" evidence="4">
    <location>
        <begin position="682"/>
        <end position="694"/>
    </location>
</feature>
<feature type="region of interest" description="Disordered" evidence="4">
    <location>
        <begin position="792"/>
        <end position="811"/>
    </location>
</feature>
<dbReference type="SUPFAM" id="SSF52540">
    <property type="entry name" value="P-loop containing nucleoside triphosphate hydrolases"/>
    <property type="match status" value="4"/>
</dbReference>
<evidence type="ECO:0000256" key="1">
    <source>
        <dbReference type="ARBA" id="ARBA00010378"/>
    </source>
</evidence>
<dbReference type="EMBL" id="JNBS01001949">
    <property type="protein sequence ID" value="OQR96792.1"/>
    <property type="molecule type" value="Genomic_DNA"/>
</dbReference>
<feature type="domain" description="AAA+ ATPase" evidence="5">
    <location>
        <begin position="2795"/>
        <end position="2911"/>
    </location>
</feature>
<dbReference type="PANTHER" id="PTHR43392">
    <property type="entry name" value="AAA-TYPE ATPASE FAMILY PROTEIN / ANKYRIN REPEAT FAMILY PROTEIN"/>
    <property type="match status" value="1"/>
</dbReference>
<dbReference type="InterPro" id="IPR041679">
    <property type="entry name" value="DNA2/NAM7-like_C"/>
</dbReference>
<dbReference type="Pfam" id="PF13086">
    <property type="entry name" value="AAA_11"/>
    <property type="match status" value="1"/>
</dbReference>
<evidence type="ECO:0000313" key="6">
    <source>
        <dbReference type="EMBL" id="OQR96792.1"/>
    </source>
</evidence>
<dbReference type="STRING" id="74557.A0A1V9ZFP0"/>
<evidence type="ECO:0000259" key="5">
    <source>
        <dbReference type="SMART" id="SM00382"/>
    </source>
</evidence>
<accession>A0A1V9ZFP0</accession>
<organism evidence="6 7">
    <name type="scientific">Thraustotheca clavata</name>
    <dbReference type="NCBI Taxonomy" id="74557"/>
    <lineage>
        <taxon>Eukaryota</taxon>
        <taxon>Sar</taxon>
        <taxon>Stramenopiles</taxon>
        <taxon>Oomycota</taxon>
        <taxon>Saprolegniomycetes</taxon>
        <taxon>Saprolegniales</taxon>
        <taxon>Achlyaceae</taxon>
        <taxon>Thraustotheca</taxon>
    </lineage>
</organism>
<dbReference type="InterPro" id="IPR027417">
    <property type="entry name" value="P-loop_NTPase"/>
</dbReference>
<gene>
    <name evidence="6" type="ORF">THRCLA_21982</name>
</gene>
<reference evidence="6 7" key="1">
    <citation type="journal article" date="2014" name="Genome Biol. Evol.">
        <title>The secreted proteins of Achlya hypogyna and Thraustotheca clavata identify the ancestral oomycete secretome and reveal gene acquisitions by horizontal gene transfer.</title>
        <authorList>
            <person name="Misner I."/>
            <person name="Blouin N."/>
            <person name="Leonard G."/>
            <person name="Richards T.A."/>
            <person name="Lane C.E."/>
        </authorList>
    </citation>
    <scope>NUCLEOTIDE SEQUENCE [LARGE SCALE GENOMIC DNA]</scope>
    <source>
        <strain evidence="6 7">ATCC 34112</strain>
    </source>
</reference>
<dbReference type="CDD" id="cd18808">
    <property type="entry name" value="SF1_C_Upf1"/>
    <property type="match status" value="1"/>
</dbReference>
<comment type="caution">
    <text evidence="6">The sequence shown here is derived from an EMBL/GenBank/DDBJ whole genome shotgun (WGS) entry which is preliminary data.</text>
</comment>
<dbReference type="Pfam" id="PF26601">
    <property type="entry name" value="zf-CHCC_ins"/>
    <property type="match status" value="3"/>
</dbReference>
<feature type="region of interest" description="Disordered" evidence="4">
    <location>
        <begin position="736"/>
        <end position="773"/>
    </location>
</feature>
<dbReference type="GO" id="GO:0016887">
    <property type="term" value="F:ATP hydrolysis activity"/>
    <property type="evidence" value="ECO:0007669"/>
    <property type="project" value="InterPro"/>
</dbReference>
<evidence type="ECO:0000256" key="4">
    <source>
        <dbReference type="SAM" id="MobiDB-lite"/>
    </source>
</evidence>
<keyword evidence="2" id="KW-0547">Nucleotide-binding</keyword>
<dbReference type="InterPro" id="IPR058255">
    <property type="entry name" value="zf-CHCC_ins"/>
</dbReference>
<dbReference type="Pfam" id="PF26600">
    <property type="entry name" value="zf-CHCC_shd"/>
    <property type="match status" value="5"/>
</dbReference>
<dbReference type="GO" id="GO:0005524">
    <property type="term" value="F:ATP binding"/>
    <property type="evidence" value="ECO:0007669"/>
    <property type="project" value="UniProtKB-KW"/>
</dbReference>
<comment type="similarity">
    <text evidence="1">Belongs to the CbxX/CfxQ family.</text>
</comment>
<dbReference type="Pfam" id="PF13087">
    <property type="entry name" value="AAA_12"/>
    <property type="match status" value="1"/>
</dbReference>
<keyword evidence="3" id="KW-0067">ATP-binding</keyword>
<keyword evidence="7" id="KW-1185">Reference proteome</keyword>
<dbReference type="OrthoDB" id="575at2759"/>
<dbReference type="InterPro" id="IPR000641">
    <property type="entry name" value="CbxX/CfxQ"/>
</dbReference>
<name>A0A1V9ZFP0_9STRA</name>
<dbReference type="InterPro" id="IPR041677">
    <property type="entry name" value="DNA2/NAM7_AAA_11"/>
</dbReference>
<evidence type="ECO:0000313" key="7">
    <source>
        <dbReference type="Proteomes" id="UP000243217"/>
    </source>
</evidence>
<sequence>MKTPDTKSRGLYSSREEYFETIEKLWTAMTFCDGNSALNPKCPEPQCNQVLWPVASGDGRARCWTRECERSVALLCSHRMHNKGLCGTCASRYRKALMGPPGSKASTHIYDTKVKNIGSDGRIFLEDLQSRRPPQVAIHWRTTNRLASRNLVALVKLSGRGAALFPNDKITWASVVAHDDSKFEDRHRQAGKVAVLLSEIASVNAFTFVQPGDDVAIVDCLTFVPEYIPVLKALAVQKGNVLPFNDGELLNLAPHDPMSIVDFSHVRADSEALHMMIQSSTLDPIIQIRRDVQGMNQLHSRLLQLLRKLTLDPGQRSSFLEALTHQEQENRTLVLCPSVGSPPILVLSYKNHAIDEFLKDLVRGRQFSFDMTDKLIRIGNCNEPELDRYSERKVFSSQKEVVEMKNQLEDLRKKRGNVHNFLNTVSPLVTLQYNLSENTKKESTNAAIYVQAILAHVDFFDAIREDAFVDSKWTTLFNELQSCVIGNLNTNTIKDLMEGIAHYPDNYPTAEVIWKWMTGFIPLRRCSFEQNGNRCESIVLTNELHYCDDHICNFGECISVVSANGSPFCCEHGCKADGCCCVKLPNQVYCENHACFVCLKLNPNEVAYLAEDEPPNHSCTLHPLCQYCSNRPIEGSDYCSDHQRVSCQGKNKKGQRCKAKVNNINRPYCRAHLSQYVELKAQRQTQPSKSVADSTESEDNDPNDGKYTSCIAKTRRGKLCKAKFSPQDLPYCQDHKPSAHAKQCPQDVSTTENLSKPREDEEAFDQESERSRETIPLQASVVENNANVAEVGHQQTGGEKSSTASDADSDEFSDDMYEDAVCDHVIYDNNDEMEESEHLQHLRDVFGDYEYQADENQTSNTVEETKCDINEDISELSHKGKPPSQWSWSMQLSQRLQELTYLEAYFRAILSLWMKNLARDIEIAQQKFYEAEVKAKSRVYEGKAIIGGTIVGCISRLEAIRSTNPFAIVIEEASEVVEPLLFACLGPTTRKLEMIGDHLQLKPGIQSKFNFERINKIGCSMFERLIRAPSVQAVPSSVLAIQRRMRKNICDLTRGYYTDITIKDHSVCGTKTLPQSKQMSIVKGSGREVPGILPHLYFWSHNGRQQFASVGLSKTNPEEAEMVIALAQYLVSCHIPLTSIAILTPYKGQLMAIRKRLLHENLLGNEGKGGIILSTVDRFQGDEADIVIASLVIDSKSHTPFVKLVNRMIVLLSRARIGMYIIGNIGYFEQSKQEIAHWQNTLTMLRSSGENDSAVDNTLLFDECRVGPKLPICCPIHTSESVVHASRPEELKLGFCNVMCNETLPCSHPCGLRCHWPTITHNKSCPVVMIAPCTRHSFEITCSKLYSNCGVARAPVSVGTAIELYKCQERVKVTLPCSHVITTTCANEYKYADGELAWPLCTEPSRLPFIYPDCKHSIDCKCADYYRMTANPSLAKKCMASVDYVPPCGHIATLRCYNKSQIEQRLQAFTCPNLLDVALPRCGHNARVSCEVAQKLNKWCGERCTIPNTVYEGQSYGIKDHFCYEEVSFVKLCGHFVKVKCEVAFDLALRRSLCSEMGSFVNPICGHHTEATCNLRQIASKLDACHPPVTIVVEGQTSPFVQCNELDHIKCKMPVVYRRLCNHERTLSCTKARKFAPKCDVSITVPHIICGHDAKVLCGEFDVNSYVPWPNQITKSWLTDNIVIDTLPPPTATPRIISEATWYNCKQTIIFKRESTCGHTMKMRCGDVFKLLGKPLPQCSDDCIINLSCGHERTVPCSKSKQTQTSCMEEVQRECWNFNICGQHVLAICSETNVTHCCAEMTDWQCPTGAHTIRIAVCANGIPQDCPNCSMEKLEAEIALTESQLSQNSMPLSEVLAEAFAKLPAEAKSYLEPYAIARKPFVHKFLEHKLNLLQSYQALVEQLPLWEQPLFTPQISWYFVVLEKARNEMKAFDPKTFFTAIGISLLEWTSKNVASVQNKATLLLGVGYSCQTLPPGTKIPKNKKQISRWVDAQQAKGYDAVQSATNSVDKTMFWEPFVIMATHKLISSNYDIEELSRLWPPASELTVQPVKKIEFVTPGKKSAVPKGKVECVDNSALNGTPLEGFQFPCDWDGKNLLFEEVPRSIQLELQKKLQFLQSSSVSPFAGINYLRSLQQTLDVNDFHLLHALELLHLPGDNRSAVQKPLETYMAICQEKGYEAHPLLLLTMARWMNERNYINLFVNWYPNAAETWLKPEETKPQSKSTPTVQKDPSLVHLWAEVSSESGIKSPDMDEMLEMVGISKVKQDAIGLFKSPATLRKMSAKMRKKNPLTLNYCFVGNAGTGKTTVARLFAKFLFQSGLRSKDVFVETNAQSLKDNGTDEFRKLAKSANNGVLFIDEAYDLDPASDFKGRPIVSELLTLAENNRDHLTIILAGYEDDLQEKLFNFNKGLKSRFKFVTFDDFDEHDLKLIWNAQLEQREWTSKPELGIIVAKRLAQGANVKGFAYSRGDFDTAAPELLFEDIVGDHPQSNPKLRLVLNELDAKIGWASIKKSVNNLIKQCEKNYQRQLSGLTPLPIMLNRLFLGNPGTGKTTCAKLYGRILKELQFLSNGDVLFKTASDLVGSQVGESQRKTNECLELARGKVLVIDEAYTLDDNLYGKQALDVLVEKVQNTGFDDLAVLLLGYEGQMLTMLRNQNPGLARRFPRDEAFMFEDYNAVELLQILQYTCQKESVTCLPEAMEKALEILERQQKLANFGNAGAVNVLVQRAIAKASLREGPITLEADDFAEEKAAKVSKSDALKLLDGLYRMDNIRESLMRLCNAVEVAQAEGEATPDIGHFVFRGSPGTGKTTVARVMAKILYQMNLLTIDHVEETSGLELTGEYVGQTKKRVQEKLEAANGGVLFIDEAYELGEGHFGKEAMTTLVAAMTDPMYRGLVIIIAGYPADIDQMLNRNAGLKSRFARYFEFLDWSTTDCMLFMKDIFNKNNFNAEPDVFDLLEEKFDAVRVLPGWGNGRDVKQIWKALLNARASRVVGGPVGVEKFFSMDDVDGAFEEMLRARKPVEQSSGLSYDSTPFDPRLYQTSLPPMEPRFEILEETKNQVKENVLERENDQLPPAEIEEEPSCERDPGVSDVDWEELEAAKKAYAAHLENLKRLADAEKLRQELAKAAAIQERIRQVSPCPVGYTWTKVGGGWRCAGGSHFVTDPQLNAQFTH</sequence>
<dbReference type="InterPro" id="IPR050773">
    <property type="entry name" value="CbxX/CfxQ_RuBisCO_ESX"/>
</dbReference>
<dbReference type="InterPro" id="IPR003959">
    <property type="entry name" value="ATPase_AAA_core"/>
</dbReference>
<proteinExistence type="inferred from homology"/>
<dbReference type="Proteomes" id="UP000243217">
    <property type="component" value="Unassembled WGS sequence"/>
</dbReference>
<dbReference type="GO" id="GO:0004386">
    <property type="term" value="F:helicase activity"/>
    <property type="evidence" value="ECO:0007669"/>
    <property type="project" value="InterPro"/>
</dbReference>
<dbReference type="InterPro" id="IPR047187">
    <property type="entry name" value="SF1_C_Upf1"/>
</dbReference>
<dbReference type="Pfam" id="PF00004">
    <property type="entry name" value="AAA"/>
    <property type="match status" value="3"/>
</dbReference>
<feature type="domain" description="AAA+ ATPase" evidence="5">
    <location>
        <begin position="2536"/>
        <end position="2675"/>
    </location>
</feature>
<dbReference type="PRINTS" id="PR00819">
    <property type="entry name" value="CBXCFQXSUPER"/>
</dbReference>
<dbReference type="Gene3D" id="3.40.50.300">
    <property type="entry name" value="P-loop containing nucleotide triphosphate hydrolases"/>
    <property type="match status" value="5"/>
</dbReference>